<evidence type="ECO:0000313" key="2">
    <source>
        <dbReference type="EMBL" id="KKK47599.1"/>
    </source>
</evidence>
<proteinExistence type="predicted"/>
<organism evidence="2">
    <name type="scientific">marine sediment metagenome</name>
    <dbReference type="NCBI Taxonomy" id="412755"/>
    <lineage>
        <taxon>unclassified sequences</taxon>
        <taxon>metagenomes</taxon>
        <taxon>ecological metagenomes</taxon>
    </lineage>
</organism>
<evidence type="ECO:0000256" key="1">
    <source>
        <dbReference type="SAM" id="Coils"/>
    </source>
</evidence>
<dbReference type="EMBL" id="LAZR01069497">
    <property type="protein sequence ID" value="KKK47599.1"/>
    <property type="molecule type" value="Genomic_DNA"/>
</dbReference>
<name>A0A0F8Y036_9ZZZZ</name>
<dbReference type="GO" id="GO:0005886">
    <property type="term" value="C:plasma membrane"/>
    <property type="evidence" value="ECO:0007669"/>
    <property type="project" value="TreeGrafter"/>
</dbReference>
<feature type="non-terminal residue" evidence="2">
    <location>
        <position position="1"/>
    </location>
</feature>
<reference evidence="2" key="1">
    <citation type="journal article" date="2015" name="Nature">
        <title>Complex archaea that bridge the gap between prokaryotes and eukaryotes.</title>
        <authorList>
            <person name="Spang A."/>
            <person name="Saw J.H."/>
            <person name="Jorgensen S.L."/>
            <person name="Zaremba-Niedzwiedzka K."/>
            <person name="Martijn J."/>
            <person name="Lind A.E."/>
            <person name="van Eijk R."/>
            <person name="Schleper C."/>
            <person name="Guy L."/>
            <person name="Ettema T.J."/>
        </authorList>
    </citation>
    <scope>NUCLEOTIDE SEQUENCE</scope>
</reference>
<protein>
    <submittedName>
        <fullName evidence="2">Uncharacterized protein</fullName>
    </submittedName>
</protein>
<gene>
    <name evidence="2" type="ORF">LCGC14_3153570</name>
</gene>
<comment type="caution">
    <text evidence="2">The sequence shown here is derived from an EMBL/GenBank/DDBJ whole genome shotgun (WGS) entry which is preliminary data.</text>
</comment>
<keyword evidence="1" id="KW-0175">Coiled coil</keyword>
<feature type="non-terminal residue" evidence="2">
    <location>
        <position position="335"/>
    </location>
</feature>
<dbReference type="AlphaFoldDB" id="A0A0F8Y036"/>
<dbReference type="GO" id="GO:0004713">
    <property type="term" value="F:protein tyrosine kinase activity"/>
    <property type="evidence" value="ECO:0007669"/>
    <property type="project" value="TreeGrafter"/>
</dbReference>
<dbReference type="PANTHER" id="PTHR32309">
    <property type="entry name" value="TYROSINE-PROTEIN KINASE"/>
    <property type="match status" value="1"/>
</dbReference>
<dbReference type="InterPro" id="IPR050445">
    <property type="entry name" value="Bact_polysacc_biosynth/exp"/>
</dbReference>
<sequence length="335" mass="38421">AQSAKSQKVFEMAFDKVRHTKWFDEASRGDIIQEFFDDVNVNVVQNTNFLRISMTGRDRNDITDIVNAVAEAAEIDIDKDSKQNRSESIARMTRERTTLLAERERNIKIIATLHERGLAGEMVEDQNTLMFTQQSLVTAMSEVRGMFIQAFHSLEAIKDLTEEELASQPEVQQMLDYDYKLRNLEIRLLDLKFQLQSAKAKFGDGHQQVKKLVAFVKATKEQLDKEKKEVIAKSITSLKEMRQSQFLGLQRQHDELSKQIETNSEQLKTLGGLLAKLEQAEEASDQAERNSEQLGIRLMDLRLLMDSEEPLVLHRRAQLPRVPSMPKYIIMIPAG</sequence>
<accession>A0A0F8Y036</accession>
<feature type="coiled-coil region" evidence="1">
    <location>
        <begin position="270"/>
        <end position="297"/>
    </location>
</feature>
<dbReference type="PANTHER" id="PTHR32309:SF13">
    <property type="entry name" value="FERRIC ENTEROBACTIN TRANSPORT PROTEIN FEPE"/>
    <property type="match status" value="1"/>
</dbReference>